<sequence>MTVSQAFMTFQIEHPDEVIGRAKFFKLRPKEVNSRSTNETPDRRNLRNCKLSSDHPVEDEEDDKNTGESEESDGDSDEQSSNDDDVSITNSENDVESMDEEPVDDAESLSYQQDEAMKKLSHVFKLLNLGPIHDRSAVCPIRLKIDEIYRELHQLCDVLEGGNECSRGPNPHGLLVSESNELLDGLKMLFSNGSDQDQVRLMTIAPKIWGRQKTEKCMATIEFKGLSLPVMDDDDNWTRRFRSSDRTKPDIVIDTIHIHPSSHTFDSKKGYVGLIVYLCDDKNNFTLRGVHCRTEKKLGFVGAGFSYRHGEWKWNSGTLNTINPNNNDDTYHNTNRALNEYEEQLLQKVINNLYENHRWRKMESNDRVSIEALNAMKSATNSSKNDKNTVDPKHVKGERKLHGKVIWFNYKHRYGFIECLGFDEDIFVHSSAMQNWRSLYRGVKVQFNVVNGRQGHQAANVTIIE</sequence>
<dbReference type="InterPro" id="IPR011129">
    <property type="entry name" value="CSD"/>
</dbReference>
<dbReference type="Proteomes" id="UP000681722">
    <property type="component" value="Unassembled WGS sequence"/>
</dbReference>
<dbReference type="EMBL" id="CAJNOQ010001639">
    <property type="protein sequence ID" value="CAF0908909.1"/>
    <property type="molecule type" value="Genomic_DNA"/>
</dbReference>
<feature type="compositionally biased region" description="Acidic residues" evidence="1">
    <location>
        <begin position="93"/>
        <end position="107"/>
    </location>
</feature>
<feature type="domain" description="CSD" evidence="2">
    <location>
        <begin position="400"/>
        <end position="463"/>
    </location>
</feature>
<keyword evidence="5" id="KW-1185">Reference proteome</keyword>
<dbReference type="PROSITE" id="PS00352">
    <property type="entry name" value="CSD_1"/>
    <property type="match status" value="1"/>
</dbReference>
<dbReference type="Proteomes" id="UP000663829">
    <property type="component" value="Unassembled WGS sequence"/>
</dbReference>
<dbReference type="Pfam" id="PF00313">
    <property type="entry name" value="CSD"/>
    <property type="match status" value="1"/>
</dbReference>
<dbReference type="OrthoDB" id="203339at2759"/>
<feature type="compositionally biased region" description="Acidic residues" evidence="1">
    <location>
        <begin position="57"/>
        <end position="86"/>
    </location>
</feature>
<dbReference type="AlphaFoldDB" id="A0A814A9T9"/>
<dbReference type="EMBL" id="CAJOBC010001639">
    <property type="protein sequence ID" value="CAF3690328.1"/>
    <property type="molecule type" value="Genomic_DNA"/>
</dbReference>
<dbReference type="PANTHER" id="PTHR11544">
    <property type="entry name" value="COLD SHOCK DOMAIN CONTAINING PROTEINS"/>
    <property type="match status" value="1"/>
</dbReference>
<evidence type="ECO:0000259" key="2">
    <source>
        <dbReference type="PROSITE" id="PS51857"/>
    </source>
</evidence>
<dbReference type="SMART" id="SM00357">
    <property type="entry name" value="CSP"/>
    <property type="match status" value="1"/>
</dbReference>
<evidence type="ECO:0000313" key="3">
    <source>
        <dbReference type="EMBL" id="CAF0908909.1"/>
    </source>
</evidence>
<name>A0A814A9T9_9BILA</name>
<reference evidence="3" key="1">
    <citation type="submission" date="2021-02" db="EMBL/GenBank/DDBJ databases">
        <authorList>
            <person name="Nowell W R."/>
        </authorList>
    </citation>
    <scope>NUCLEOTIDE SEQUENCE</scope>
</reference>
<feature type="region of interest" description="Disordered" evidence="1">
    <location>
        <begin position="27"/>
        <end position="109"/>
    </location>
</feature>
<evidence type="ECO:0000256" key="1">
    <source>
        <dbReference type="SAM" id="MobiDB-lite"/>
    </source>
</evidence>
<accession>A0A814A9T9</accession>
<evidence type="ECO:0000313" key="4">
    <source>
        <dbReference type="EMBL" id="CAF3690328.1"/>
    </source>
</evidence>
<dbReference type="InterPro" id="IPR019844">
    <property type="entry name" value="CSD_CS"/>
</dbReference>
<dbReference type="SUPFAM" id="SSF50249">
    <property type="entry name" value="Nucleic acid-binding proteins"/>
    <property type="match status" value="1"/>
</dbReference>
<proteinExistence type="predicted"/>
<organism evidence="3 5">
    <name type="scientific">Didymodactylos carnosus</name>
    <dbReference type="NCBI Taxonomy" id="1234261"/>
    <lineage>
        <taxon>Eukaryota</taxon>
        <taxon>Metazoa</taxon>
        <taxon>Spiralia</taxon>
        <taxon>Gnathifera</taxon>
        <taxon>Rotifera</taxon>
        <taxon>Eurotatoria</taxon>
        <taxon>Bdelloidea</taxon>
        <taxon>Philodinida</taxon>
        <taxon>Philodinidae</taxon>
        <taxon>Didymodactylos</taxon>
    </lineage>
</organism>
<gene>
    <name evidence="3" type="ORF">GPM918_LOCUS9039</name>
    <name evidence="4" type="ORF">SRO942_LOCUS9040</name>
</gene>
<dbReference type="PRINTS" id="PR00050">
    <property type="entry name" value="COLDSHOCK"/>
</dbReference>
<dbReference type="InterPro" id="IPR012340">
    <property type="entry name" value="NA-bd_OB-fold"/>
</dbReference>
<evidence type="ECO:0000313" key="5">
    <source>
        <dbReference type="Proteomes" id="UP000663829"/>
    </source>
</evidence>
<dbReference type="PROSITE" id="PS51857">
    <property type="entry name" value="CSD_2"/>
    <property type="match status" value="1"/>
</dbReference>
<comment type="caution">
    <text evidence="3">The sequence shown here is derived from an EMBL/GenBank/DDBJ whole genome shotgun (WGS) entry which is preliminary data.</text>
</comment>
<dbReference type="Gene3D" id="2.40.50.140">
    <property type="entry name" value="Nucleic acid-binding proteins"/>
    <property type="match status" value="1"/>
</dbReference>
<dbReference type="GO" id="GO:0003676">
    <property type="term" value="F:nucleic acid binding"/>
    <property type="evidence" value="ECO:0007669"/>
    <property type="project" value="InterPro"/>
</dbReference>
<dbReference type="CDD" id="cd04458">
    <property type="entry name" value="CSP_CDS"/>
    <property type="match status" value="1"/>
</dbReference>
<dbReference type="InterPro" id="IPR002059">
    <property type="entry name" value="CSP_DNA-bd"/>
</dbReference>
<protein>
    <recommendedName>
        <fullName evidence="2">CSD domain-containing protein</fullName>
    </recommendedName>
</protein>
<dbReference type="InterPro" id="IPR050181">
    <property type="entry name" value="Cold_shock_domain"/>
</dbReference>